<reference evidence="1 2" key="1">
    <citation type="submission" date="2016-07" db="EMBL/GenBank/DDBJ databases">
        <title>Pervasive Adenine N6-methylation of Active Genes in Fungi.</title>
        <authorList>
            <consortium name="DOE Joint Genome Institute"/>
            <person name="Mondo S.J."/>
            <person name="Dannebaum R.O."/>
            <person name="Kuo R.C."/>
            <person name="Labutti K."/>
            <person name="Haridas S."/>
            <person name="Kuo A."/>
            <person name="Salamov A."/>
            <person name="Ahrendt S.R."/>
            <person name="Lipzen A."/>
            <person name="Sullivan W."/>
            <person name="Andreopoulos W.B."/>
            <person name="Clum A."/>
            <person name="Lindquist E."/>
            <person name="Daum C."/>
            <person name="Ramamoorthy G.K."/>
            <person name="Gryganskyi A."/>
            <person name="Culley D."/>
            <person name="Magnuson J.K."/>
            <person name="James T.Y."/>
            <person name="O'Malley M.A."/>
            <person name="Stajich J.E."/>
            <person name="Spatafora J.W."/>
            <person name="Visel A."/>
            <person name="Grigoriev I.V."/>
        </authorList>
    </citation>
    <scope>NUCLEOTIDE SEQUENCE [LARGE SCALE GENOMIC DNA]</scope>
    <source>
        <strain evidence="1 2">PL171</strain>
    </source>
</reference>
<organism evidence="1 2">
    <name type="scientific">Catenaria anguillulae PL171</name>
    <dbReference type="NCBI Taxonomy" id="765915"/>
    <lineage>
        <taxon>Eukaryota</taxon>
        <taxon>Fungi</taxon>
        <taxon>Fungi incertae sedis</taxon>
        <taxon>Blastocladiomycota</taxon>
        <taxon>Blastocladiomycetes</taxon>
        <taxon>Blastocladiales</taxon>
        <taxon>Catenariaceae</taxon>
        <taxon>Catenaria</taxon>
    </lineage>
</organism>
<dbReference type="Proteomes" id="UP000193411">
    <property type="component" value="Unassembled WGS sequence"/>
</dbReference>
<evidence type="ECO:0000313" key="2">
    <source>
        <dbReference type="Proteomes" id="UP000193411"/>
    </source>
</evidence>
<keyword evidence="2" id="KW-1185">Reference proteome</keyword>
<gene>
    <name evidence="1" type="ORF">BCR44DRAFT_329475</name>
</gene>
<name>A0A1Y2H8L6_9FUNG</name>
<dbReference type="AlphaFoldDB" id="A0A1Y2H8L6"/>
<accession>A0A1Y2H8L6</accession>
<sequence length="183" mass="19897">MEDDGTFAHDYTWMADVAIGSAAQPAEDDDDLAAVAGQFGWTEDERGWVPPNEREQVSQPLECLPTIQPLERPATASAAPATLAAQPPVPRTPTRQVIVIHSSLVCWSGPSPSCPRRPAPFSLDRRLEAWPCCPKRKKCLAPPPRFCSAVSSRGPISLPHFCHLPVSPCVFSSCFFSFSRPAS</sequence>
<protein>
    <submittedName>
        <fullName evidence="1">Uncharacterized protein</fullName>
    </submittedName>
</protein>
<dbReference type="EMBL" id="MCFL01000071">
    <property type="protein sequence ID" value="ORZ30926.1"/>
    <property type="molecule type" value="Genomic_DNA"/>
</dbReference>
<comment type="caution">
    <text evidence="1">The sequence shown here is derived from an EMBL/GenBank/DDBJ whole genome shotgun (WGS) entry which is preliminary data.</text>
</comment>
<evidence type="ECO:0000313" key="1">
    <source>
        <dbReference type="EMBL" id="ORZ30926.1"/>
    </source>
</evidence>
<proteinExistence type="predicted"/>